<evidence type="ECO:0000256" key="2">
    <source>
        <dbReference type="ARBA" id="ARBA00023043"/>
    </source>
</evidence>
<reference evidence="4 5" key="1">
    <citation type="submission" date="2024-04" db="EMBL/GenBank/DDBJ databases">
        <title>Phyllosticta paracitricarpa is synonymous to the EU quarantine fungus P. citricarpa based on phylogenomic analyses.</title>
        <authorList>
            <consortium name="Lawrence Berkeley National Laboratory"/>
            <person name="Van Ingen-Buijs V.A."/>
            <person name="Van Westerhoven A.C."/>
            <person name="Haridas S."/>
            <person name="Skiadas P."/>
            <person name="Martin F."/>
            <person name="Groenewald J.Z."/>
            <person name="Crous P.W."/>
            <person name="Seidl M.F."/>
        </authorList>
    </citation>
    <scope>NUCLEOTIDE SEQUENCE [LARGE SCALE GENOMIC DNA]</scope>
    <source>
        <strain evidence="4 5">CBS 123374</strain>
    </source>
</reference>
<evidence type="ECO:0000256" key="3">
    <source>
        <dbReference type="PROSITE-ProRule" id="PRU00023"/>
    </source>
</evidence>
<accession>A0ABR1Z3B8</accession>
<dbReference type="PANTHER" id="PTHR24126:SF14">
    <property type="entry name" value="ANK_REP_REGION DOMAIN-CONTAINING PROTEIN"/>
    <property type="match status" value="1"/>
</dbReference>
<gene>
    <name evidence="4" type="ORF">HDK90DRAFT_391230</name>
</gene>
<dbReference type="EMBL" id="JBBWRZ010000001">
    <property type="protein sequence ID" value="KAK8246888.1"/>
    <property type="molecule type" value="Genomic_DNA"/>
</dbReference>
<dbReference type="Gene3D" id="1.25.40.20">
    <property type="entry name" value="Ankyrin repeat-containing domain"/>
    <property type="match status" value="2"/>
</dbReference>
<sequence>EILRLLLYAGADPNTQDYGGYTLMHLAIDYANIDELVKMLLDKGADINMKNNWGETPLYGAAARGYEESVRALLNGNADPTVKMTSGETALEIAKRKCRKEITKVL</sequence>
<feature type="non-terminal residue" evidence="4">
    <location>
        <position position="1"/>
    </location>
</feature>
<protein>
    <submittedName>
        <fullName evidence="4">Ankyrin repeat protein</fullName>
    </submittedName>
</protein>
<evidence type="ECO:0000256" key="1">
    <source>
        <dbReference type="ARBA" id="ARBA00022737"/>
    </source>
</evidence>
<evidence type="ECO:0000313" key="5">
    <source>
        <dbReference type="Proteomes" id="UP001492380"/>
    </source>
</evidence>
<dbReference type="InterPro" id="IPR036770">
    <property type="entry name" value="Ankyrin_rpt-contain_sf"/>
</dbReference>
<dbReference type="SUPFAM" id="SSF48403">
    <property type="entry name" value="Ankyrin repeat"/>
    <property type="match status" value="1"/>
</dbReference>
<organism evidence="4 5">
    <name type="scientific">Phyllosticta capitalensis</name>
    <dbReference type="NCBI Taxonomy" id="121624"/>
    <lineage>
        <taxon>Eukaryota</taxon>
        <taxon>Fungi</taxon>
        <taxon>Dikarya</taxon>
        <taxon>Ascomycota</taxon>
        <taxon>Pezizomycotina</taxon>
        <taxon>Dothideomycetes</taxon>
        <taxon>Dothideomycetes incertae sedis</taxon>
        <taxon>Botryosphaeriales</taxon>
        <taxon>Phyllostictaceae</taxon>
        <taxon>Phyllosticta</taxon>
    </lineage>
</organism>
<dbReference type="PANTHER" id="PTHR24126">
    <property type="entry name" value="ANKYRIN REPEAT, PH AND SEC7 DOMAIN CONTAINING PROTEIN SECG-RELATED"/>
    <property type="match status" value="1"/>
</dbReference>
<dbReference type="PROSITE" id="PS50297">
    <property type="entry name" value="ANK_REP_REGION"/>
    <property type="match status" value="2"/>
</dbReference>
<dbReference type="PRINTS" id="PR01415">
    <property type="entry name" value="ANKYRIN"/>
</dbReference>
<feature type="non-terminal residue" evidence="4">
    <location>
        <position position="106"/>
    </location>
</feature>
<keyword evidence="2 3" id="KW-0040">ANK repeat</keyword>
<keyword evidence="5" id="KW-1185">Reference proteome</keyword>
<dbReference type="InterPro" id="IPR002110">
    <property type="entry name" value="Ankyrin_rpt"/>
</dbReference>
<keyword evidence="1" id="KW-0677">Repeat</keyword>
<evidence type="ECO:0000313" key="4">
    <source>
        <dbReference type="EMBL" id="KAK8246888.1"/>
    </source>
</evidence>
<dbReference type="PROSITE" id="PS50088">
    <property type="entry name" value="ANK_REPEAT"/>
    <property type="match status" value="2"/>
</dbReference>
<feature type="repeat" description="ANK" evidence="3">
    <location>
        <begin position="19"/>
        <end position="52"/>
    </location>
</feature>
<feature type="repeat" description="ANK" evidence="3">
    <location>
        <begin position="53"/>
        <end position="85"/>
    </location>
</feature>
<dbReference type="Pfam" id="PF12796">
    <property type="entry name" value="Ank_2"/>
    <property type="match status" value="1"/>
</dbReference>
<dbReference type="Proteomes" id="UP001492380">
    <property type="component" value="Unassembled WGS sequence"/>
</dbReference>
<comment type="caution">
    <text evidence="4">The sequence shown here is derived from an EMBL/GenBank/DDBJ whole genome shotgun (WGS) entry which is preliminary data.</text>
</comment>
<proteinExistence type="predicted"/>
<name>A0ABR1Z3B8_9PEZI</name>
<dbReference type="SMART" id="SM00248">
    <property type="entry name" value="ANK"/>
    <property type="match status" value="2"/>
</dbReference>